<evidence type="ECO:0000313" key="3">
    <source>
        <dbReference type="Proteomes" id="UP001626550"/>
    </source>
</evidence>
<sequence>MGRQSKSRYAKARTNYNLLEYVVPKKSTAASDPFGLINQLGFMPGVPYSDKKGGLWELKSIMQDMGEDQENLAMVQFDPYSQQMGEVHYKDKCSKASNVQSLLKQSAQDPSDEVNKLTKNTTKPRDSAKKTLHHKSHRLPLVDKPKTVPIESTNALSYLLIRPETKQLKKRNLGCCYYCGDFLNLERKKTDKAWTEYLRSGYHMDEDDEEYEYHETEFQPEQGQRDMQWNIEAFLEPVVSNEMCLDALAGFTDLSSEDSDWVMVSSSAEP</sequence>
<comment type="caution">
    <text evidence="2">The sequence shown here is derived from an EMBL/GenBank/DDBJ whole genome shotgun (WGS) entry which is preliminary data.</text>
</comment>
<protein>
    <submittedName>
        <fullName evidence="2">Uncharacterized protein</fullName>
    </submittedName>
</protein>
<keyword evidence="3" id="KW-1185">Reference proteome</keyword>
<feature type="region of interest" description="Disordered" evidence="1">
    <location>
        <begin position="103"/>
        <end position="136"/>
    </location>
</feature>
<accession>A0ABD2PYW9</accession>
<organism evidence="2 3">
    <name type="scientific">Cichlidogyrus casuarinus</name>
    <dbReference type="NCBI Taxonomy" id="1844966"/>
    <lineage>
        <taxon>Eukaryota</taxon>
        <taxon>Metazoa</taxon>
        <taxon>Spiralia</taxon>
        <taxon>Lophotrochozoa</taxon>
        <taxon>Platyhelminthes</taxon>
        <taxon>Monogenea</taxon>
        <taxon>Monopisthocotylea</taxon>
        <taxon>Dactylogyridea</taxon>
        <taxon>Ancyrocephalidae</taxon>
        <taxon>Cichlidogyrus</taxon>
    </lineage>
</organism>
<dbReference type="AlphaFoldDB" id="A0ABD2PYW9"/>
<proteinExistence type="predicted"/>
<dbReference type="EMBL" id="JBJKFK010001769">
    <property type="protein sequence ID" value="KAL3312273.1"/>
    <property type="molecule type" value="Genomic_DNA"/>
</dbReference>
<dbReference type="Proteomes" id="UP001626550">
    <property type="component" value="Unassembled WGS sequence"/>
</dbReference>
<evidence type="ECO:0000256" key="1">
    <source>
        <dbReference type="SAM" id="MobiDB-lite"/>
    </source>
</evidence>
<name>A0ABD2PYW9_9PLAT</name>
<gene>
    <name evidence="2" type="ORF">Ciccas_009138</name>
</gene>
<evidence type="ECO:0000313" key="2">
    <source>
        <dbReference type="EMBL" id="KAL3312273.1"/>
    </source>
</evidence>
<reference evidence="2 3" key="1">
    <citation type="submission" date="2024-11" db="EMBL/GenBank/DDBJ databases">
        <title>Adaptive evolution of stress response genes in parasites aligns with host niche diversity.</title>
        <authorList>
            <person name="Hahn C."/>
            <person name="Resl P."/>
        </authorList>
    </citation>
    <scope>NUCLEOTIDE SEQUENCE [LARGE SCALE GENOMIC DNA]</scope>
    <source>
        <strain evidence="2">EGGRZ-B1_66</strain>
        <tissue evidence="2">Body</tissue>
    </source>
</reference>